<evidence type="ECO:0000256" key="15">
    <source>
        <dbReference type="SAM" id="MobiDB-lite"/>
    </source>
</evidence>
<dbReference type="OrthoDB" id="9804645at2"/>
<dbReference type="GeneID" id="301815832"/>
<name>M4Z454_9BRAD</name>
<dbReference type="CDD" id="cd00082">
    <property type="entry name" value="HisKA"/>
    <property type="match status" value="1"/>
</dbReference>
<dbReference type="RefSeq" id="WP_015665046.1">
    <property type="nucleotide sequence ID" value="NC_020453.1"/>
</dbReference>
<keyword evidence="11" id="KW-0067">ATP-binding</keyword>
<dbReference type="InterPro" id="IPR005467">
    <property type="entry name" value="His_kinase_dom"/>
</dbReference>
<dbReference type="PANTHER" id="PTHR44936">
    <property type="entry name" value="SENSOR PROTEIN CREC"/>
    <property type="match status" value="1"/>
</dbReference>
<dbReference type="Pfam" id="PF02518">
    <property type="entry name" value="HATPase_c"/>
    <property type="match status" value="1"/>
</dbReference>
<reference evidence="19 20" key="1">
    <citation type="journal article" date="2013" name="Appl. Environ. Microbiol.">
        <title>Genome analysis suggests that the soil oligotrophic bacterium Agromonas oligotrophica (Bradyrhizobium oligotrophicum) is a nitrogen-fixing symbiont of Aeschynomene indica.</title>
        <authorList>
            <person name="Okubo T."/>
            <person name="Fukushima S."/>
            <person name="Itakura M."/>
            <person name="Oshima K."/>
            <person name="Longtonglang A."/>
            <person name="Teaumroong N."/>
            <person name="Mitsui H."/>
            <person name="Hattori M."/>
            <person name="Hattori R."/>
            <person name="Hattori T."/>
            <person name="Minamisawa K."/>
        </authorList>
    </citation>
    <scope>NUCLEOTIDE SEQUENCE [LARGE SCALE GENOMIC DNA]</scope>
    <source>
        <strain evidence="19 20">S58</strain>
    </source>
</reference>
<dbReference type="SUPFAM" id="SSF47384">
    <property type="entry name" value="Homodimeric domain of signal transducing histidine kinase"/>
    <property type="match status" value="1"/>
</dbReference>
<dbReference type="PRINTS" id="PR00344">
    <property type="entry name" value="BCTRLSENSOR"/>
</dbReference>
<evidence type="ECO:0000256" key="3">
    <source>
        <dbReference type="ARBA" id="ARBA00012438"/>
    </source>
</evidence>
<dbReference type="STRING" id="1245469.S58_19120"/>
<evidence type="ECO:0000256" key="7">
    <source>
        <dbReference type="ARBA" id="ARBA00022679"/>
    </source>
</evidence>
<comment type="catalytic activity">
    <reaction evidence="1">
        <text>ATP + protein L-histidine = ADP + protein N-phospho-L-histidine.</text>
        <dbReference type="EC" id="2.7.13.3"/>
    </reaction>
</comment>
<feature type="domain" description="Histidine kinase" evidence="17">
    <location>
        <begin position="262"/>
        <end position="462"/>
    </location>
</feature>
<evidence type="ECO:0000256" key="5">
    <source>
        <dbReference type="ARBA" id="ARBA00022519"/>
    </source>
</evidence>
<evidence type="ECO:0000259" key="17">
    <source>
        <dbReference type="PROSITE" id="PS50109"/>
    </source>
</evidence>
<evidence type="ECO:0000256" key="1">
    <source>
        <dbReference type="ARBA" id="ARBA00000085"/>
    </source>
</evidence>
<sequence>MMSFGFLNLKGIRGQITALVAISIVALHAIITATFLIYRAEQPEGENEAGPFQLATVVHVLGRAPAGDRPRLMADIAHAYPEFDIKTHSGPLPIAPGRAPEPGADAEGAPRAAEQGFGPQGVPEVGPHGPGGFRGLGPGYRIFMTPPGPGVRRVIFALPDGDMISAKTPDRPHRPPFWGAPWLTTIMFALISMTLLGLWAARALTSPLSSFAKAAENFSLDGDAPALPERGPEEIRSLARALNRMRQRISALINDRTKMLAAISHDLRTPLTRMRLRCEFVEDELQRSRMLADLDQMHAMLGSVLSFLRNGRKLEPMTLVDIASILQLVADQFADVGHNVIYVGPTHAMATVRPDDLMRSVTNLVENAARFGKETVVRLTVSGKCLTIDVEDDGPGIVDALKPDMLEPFVRGDDARNMDEATGFGLGLSIAKAIVQAHGGELSLHDRKPCGLIARIELPLSQTTLRPAA</sequence>
<dbReference type="Pfam" id="PF00672">
    <property type="entry name" value="HAMP"/>
    <property type="match status" value="1"/>
</dbReference>
<dbReference type="EC" id="2.7.13.3" evidence="3"/>
<dbReference type="PANTHER" id="PTHR44936:SF5">
    <property type="entry name" value="SENSOR HISTIDINE KINASE ENVZ"/>
    <property type="match status" value="1"/>
</dbReference>
<evidence type="ECO:0000256" key="4">
    <source>
        <dbReference type="ARBA" id="ARBA00022475"/>
    </source>
</evidence>
<dbReference type="InterPro" id="IPR003660">
    <property type="entry name" value="HAMP_dom"/>
</dbReference>
<evidence type="ECO:0000256" key="11">
    <source>
        <dbReference type="ARBA" id="ARBA00022840"/>
    </source>
</evidence>
<evidence type="ECO:0000313" key="20">
    <source>
        <dbReference type="Proteomes" id="UP000011841"/>
    </source>
</evidence>
<keyword evidence="13" id="KW-0902">Two-component regulatory system</keyword>
<evidence type="ECO:0000256" key="6">
    <source>
        <dbReference type="ARBA" id="ARBA00022553"/>
    </source>
</evidence>
<dbReference type="PATRIC" id="fig|1245469.3.peg.1950"/>
<evidence type="ECO:0000259" key="18">
    <source>
        <dbReference type="PROSITE" id="PS50885"/>
    </source>
</evidence>
<dbReference type="InterPro" id="IPR004358">
    <property type="entry name" value="Sig_transdc_His_kin-like_C"/>
</dbReference>
<dbReference type="PROSITE" id="PS50885">
    <property type="entry name" value="HAMP"/>
    <property type="match status" value="1"/>
</dbReference>
<keyword evidence="12 16" id="KW-1133">Transmembrane helix</keyword>
<dbReference type="PROSITE" id="PS50109">
    <property type="entry name" value="HIS_KIN"/>
    <property type="match status" value="1"/>
</dbReference>
<dbReference type="HOGENOM" id="CLU_000445_89_27_5"/>
<evidence type="ECO:0000256" key="14">
    <source>
        <dbReference type="ARBA" id="ARBA00023136"/>
    </source>
</evidence>
<evidence type="ECO:0000256" key="9">
    <source>
        <dbReference type="ARBA" id="ARBA00022741"/>
    </source>
</evidence>
<feature type="region of interest" description="Disordered" evidence="15">
    <location>
        <begin position="90"/>
        <end position="131"/>
    </location>
</feature>
<keyword evidence="5" id="KW-0997">Cell inner membrane</keyword>
<keyword evidence="4" id="KW-1003">Cell membrane</keyword>
<dbReference type="InterPro" id="IPR036097">
    <property type="entry name" value="HisK_dim/P_sf"/>
</dbReference>
<feature type="transmembrane region" description="Helical" evidence="16">
    <location>
        <begin position="177"/>
        <end position="201"/>
    </location>
</feature>
<dbReference type="InterPro" id="IPR050980">
    <property type="entry name" value="2C_sensor_his_kinase"/>
</dbReference>
<keyword evidence="7" id="KW-0808">Transferase</keyword>
<evidence type="ECO:0000256" key="8">
    <source>
        <dbReference type="ARBA" id="ARBA00022692"/>
    </source>
</evidence>
<dbReference type="SMART" id="SM00387">
    <property type="entry name" value="HATPase_c"/>
    <property type="match status" value="1"/>
</dbReference>
<evidence type="ECO:0000313" key="19">
    <source>
        <dbReference type="EMBL" id="BAM87919.1"/>
    </source>
</evidence>
<keyword evidence="6" id="KW-0597">Phosphoprotein</keyword>
<dbReference type="InterPro" id="IPR036890">
    <property type="entry name" value="HATPase_C_sf"/>
</dbReference>
<dbReference type="CDD" id="cd00075">
    <property type="entry name" value="HATPase"/>
    <property type="match status" value="1"/>
</dbReference>
<dbReference type="AlphaFoldDB" id="M4Z454"/>
<keyword evidence="10 19" id="KW-0418">Kinase</keyword>
<dbReference type="SMART" id="SM00304">
    <property type="entry name" value="HAMP"/>
    <property type="match status" value="1"/>
</dbReference>
<dbReference type="Proteomes" id="UP000011841">
    <property type="component" value="Chromosome"/>
</dbReference>
<organism evidence="19 20">
    <name type="scientific">Bradyrhizobium oligotrophicum S58</name>
    <dbReference type="NCBI Taxonomy" id="1245469"/>
    <lineage>
        <taxon>Bacteria</taxon>
        <taxon>Pseudomonadati</taxon>
        <taxon>Pseudomonadota</taxon>
        <taxon>Alphaproteobacteria</taxon>
        <taxon>Hyphomicrobiales</taxon>
        <taxon>Nitrobacteraceae</taxon>
        <taxon>Bradyrhizobium</taxon>
    </lineage>
</organism>
<evidence type="ECO:0000256" key="10">
    <source>
        <dbReference type="ARBA" id="ARBA00022777"/>
    </source>
</evidence>
<keyword evidence="20" id="KW-1185">Reference proteome</keyword>
<dbReference type="InterPro" id="IPR003661">
    <property type="entry name" value="HisK_dim/P_dom"/>
</dbReference>
<dbReference type="EMBL" id="AP012603">
    <property type="protein sequence ID" value="BAM87919.1"/>
    <property type="molecule type" value="Genomic_DNA"/>
</dbReference>
<feature type="transmembrane region" description="Helical" evidence="16">
    <location>
        <begin position="12"/>
        <end position="38"/>
    </location>
</feature>
<evidence type="ECO:0000256" key="13">
    <source>
        <dbReference type="ARBA" id="ARBA00023012"/>
    </source>
</evidence>
<keyword evidence="14 16" id="KW-0472">Membrane</keyword>
<gene>
    <name evidence="19" type="ORF">S58_19120</name>
</gene>
<keyword evidence="8 16" id="KW-0812">Transmembrane</keyword>
<dbReference type="GO" id="GO:0005524">
    <property type="term" value="F:ATP binding"/>
    <property type="evidence" value="ECO:0007669"/>
    <property type="project" value="UniProtKB-KW"/>
</dbReference>
<feature type="compositionally biased region" description="Low complexity" evidence="15">
    <location>
        <begin position="95"/>
        <end position="127"/>
    </location>
</feature>
<comment type="subcellular location">
    <subcellularLocation>
        <location evidence="2">Cell inner membrane</location>
        <topology evidence="2">Multi-pass membrane protein</topology>
    </subcellularLocation>
</comment>
<evidence type="ECO:0000256" key="16">
    <source>
        <dbReference type="SAM" id="Phobius"/>
    </source>
</evidence>
<dbReference type="InterPro" id="IPR003594">
    <property type="entry name" value="HATPase_dom"/>
</dbReference>
<accession>M4Z454</accession>
<dbReference type="GO" id="GO:0005886">
    <property type="term" value="C:plasma membrane"/>
    <property type="evidence" value="ECO:0007669"/>
    <property type="project" value="UniProtKB-SubCell"/>
</dbReference>
<dbReference type="CDD" id="cd06225">
    <property type="entry name" value="HAMP"/>
    <property type="match status" value="1"/>
</dbReference>
<evidence type="ECO:0000256" key="2">
    <source>
        <dbReference type="ARBA" id="ARBA00004429"/>
    </source>
</evidence>
<dbReference type="Gene3D" id="3.30.565.10">
    <property type="entry name" value="Histidine kinase-like ATPase, C-terminal domain"/>
    <property type="match status" value="1"/>
</dbReference>
<dbReference type="GO" id="GO:0000155">
    <property type="term" value="F:phosphorelay sensor kinase activity"/>
    <property type="evidence" value="ECO:0007669"/>
    <property type="project" value="InterPro"/>
</dbReference>
<keyword evidence="9" id="KW-0547">Nucleotide-binding</keyword>
<dbReference type="SMART" id="SM00388">
    <property type="entry name" value="HisKA"/>
    <property type="match status" value="1"/>
</dbReference>
<proteinExistence type="predicted"/>
<dbReference type="KEGG" id="aol:S58_19120"/>
<dbReference type="Pfam" id="PF00512">
    <property type="entry name" value="HisKA"/>
    <property type="match status" value="1"/>
</dbReference>
<feature type="domain" description="HAMP" evidence="18">
    <location>
        <begin position="202"/>
        <end position="254"/>
    </location>
</feature>
<protein>
    <recommendedName>
        <fullName evidence="3">histidine kinase</fullName>
        <ecNumber evidence="3">2.7.13.3</ecNumber>
    </recommendedName>
</protein>
<dbReference type="eggNOG" id="COG2205">
    <property type="taxonomic scope" value="Bacteria"/>
</dbReference>
<dbReference type="Gene3D" id="1.10.287.130">
    <property type="match status" value="1"/>
</dbReference>
<evidence type="ECO:0000256" key="12">
    <source>
        <dbReference type="ARBA" id="ARBA00022989"/>
    </source>
</evidence>
<dbReference type="SUPFAM" id="SSF55874">
    <property type="entry name" value="ATPase domain of HSP90 chaperone/DNA topoisomerase II/histidine kinase"/>
    <property type="match status" value="1"/>
</dbReference>